<dbReference type="SUPFAM" id="SSF56954">
    <property type="entry name" value="Outer membrane efflux proteins (OEP)"/>
    <property type="match status" value="1"/>
</dbReference>
<dbReference type="PANTHER" id="PTHR30026:SF20">
    <property type="entry name" value="OUTER MEMBRANE PROTEIN TOLC"/>
    <property type="match status" value="1"/>
</dbReference>
<dbReference type="GO" id="GO:0009279">
    <property type="term" value="C:cell outer membrane"/>
    <property type="evidence" value="ECO:0007669"/>
    <property type="project" value="UniProtKB-SubCell"/>
</dbReference>
<evidence type="ECO:0000256" key="5">
    <source>
        <dbReference type="ARBA" id="ARBA00022692"/>
    </source>
</evidence>
<feature type="non-terminal residue" evidence="9">
    <location>
        <position position="293"/>
    </location>
</feature>
<dbReference type="InterPro" id="IPR003423">
    <property type="entry name" value="OMP_efflux"/>
</dbReference>
<evidence type="ECO:0000256" key="7">
    <source>
        <dbReference type="ARBA" id="ARBA00023237"/>
    </source>
</evidence>
<dbReference type="GO" id="GO:0015562">
    <property type="term" value="F:efflux transmembrane transporter activity"/>
    <property type="evidence" value="ECO:0007669"/>
    <property type="project" value="InterPro"/>
</dbReference>
<dbReference type="PROSITE" id="PS51257">
    <property type="entry name" value="PROKAR_LIPOPROTEIN"/>
    <property type="match status" value="1"/>
</dbReference>
<comment type="similarity">
    <text evidence="2">Belongs to the outer membrane factor (OMF) (TC 1.B.17) family.</text>
</comment>
<dbReference type="PANTHER" id="PTHR30026">
    <property type="entry name" value="OUTER MEMBRANE PROTEIN TOLC"/>
    <property type="match status" value="1"/>
</dbReference>
<evidence type="ECO:0000313" key="10">
    <source>
        <dbReference type="Proteomes" id="UP000003146"/>
    </source>
</evidence>
<keyword evidence="3" id="KW-0813">Transport</keyword>
<dbReference type="AlphaFoldDB" id="B3JGH1"/>
<comment type="subcellular location">
    <subcellularLocation>
        <location evidence="1">Cell outer membrane</location>
    </subcellularLocation>
</comment>
<dbReference type="STRING" id="470145.BACCOP_00973"/>
<evidence type="ECO:0000256" key="3">
    <source>
        <dbReference type="ARBA" id="ARBA00022448"/>
    </source>
</evidence>
<evidence type="ECO:0000256" key="6">
    <source>
        <dbReference type="ARBA" id="ARBA00023136"/>
    </source>
</evidence>
<reference evidence="9 10" key="2">
    <citation type="submission" date="2008-04" db="EMBL/GenBank/DDBJ databases">
        <authorList>
            <person name="Fulton L."/>
            <person name="Clifton S."/>
            <person name="Fulton B."/>
            <person name="Xu J."/>
            <person name="Minx P."/>
            <person name="Pepin K.H."/>
            <person name="Johnson M."/>
            <person name="Thiruvilangam P."/>
            <person name="Bhonagiri V."/>
            <person name="Nash W.E."/>
            <person name="Mardis E.R."/>
            <person name="Wilson R.K."/>
        </authorList>
    </citation>
    <scope>NUCLEOTIDE SEQUENCE [LARGE SCALE GENOMIC DNA]</scope>
    <source>
        <strain evidence="9 10">DSM 17136</strain>
    </source>
</reference>
<keyword evidence="6" id="KW-0472">Membrane</keyword>
<gene>
    <name evidence="9" type="ORF">BACCOP_00973</name>
</gene>
<keyword evidence="5" id="KW-0812">Transmembrane</keyword>
<dbReference type="RefSeq" id="WP_007568664.1">
    <property type="nucleotide sequence ID" value="NZ_DS981479.1"/>
</dbReference>
<evidence type="ECO:0000313" key="9">
    <source>
        <dbReference type="EMBL" id="EDV01873.1"/>
    </source>
</evidence>
<dbReference type="OrthoDB" id="9807719at2"/>
<keyword evidence="4" id="KW-1134">Transmembrane beta strand</keyword>
<organism evidence="9 10">
    <name type="scientific">Phocaeicola coprocola DSM 17136</name>
    <dbReference type="NCBI Taxonomy" id="470145"/>
    <lineage>
        <taxon>Bacteria</taxon>
        <taxon>Pseudomonadati</taxon>
        <taxon>Bacteroidota</taxon>
        <taxon>Bacteroidia</taxon>
        <taxon>Bacteroidales</taxon>
        <taxon>Bacteroidaceae</taxon>
        <taxon>Phocaeicola</taxon>
    </lineage>
</organism>
<dbReference type="EMBL" id="ABIY02000067">
    <property type="protein sequence ID" value="EDV01873.1"/>
    <property type="molecule type" value="Genomic_DNA"/>
</dbReference>
<feature type="signal peptide" evidence="8">
    <location>
        <begin position="1"/>
        <end position="24"/>
    </location>
</feature>
<comment type="caution">
    <text evidence="9">The sequence shown here is derived from an EMBL/GenBank/DDBJ whole genome shotgun (WGS) entry which is preliminary data.</text>
</comment>
<sequence length="293" mass="32323">MKRKNIISLFLLSAGCMLPLCASAQHVYSLDECIEAALDNNVRMKNAQNNLRMVEHSKQEAFSKYFPTVSAMGSGFLADKSLVRMGLSPEMQMAFMKNGLVGDVSATLPLFTGGQIVNGNKLAKVNVEVNRLQQRQSQNEVTLTVENYFWQVVMLKEKLQTISTLDKQLTQLLQDVETSVQAGVTTRNDLLQVQLRQNEIQSKRIQAENMLSLSRSMLAQYIGHPADSIEVAATLKDTLPQGPEGLYTPPEAALATTNEYNLLQQNVKASSLQHKMAIGKNLPTIAIGGGYAY</sequence>
<dbReference type="eggNOG" id="COG1538">
    <property type="taxonomic scope" value="Bacteria"/>
</dbReference>
<evidence type="ECO:0000256" key="8">
    <source>
        <dbReference type="SAM" id="SignalP"/>
    </source>
</evidence>
<feature type="chain" id="PRO_5002789684" evidence="8">
    <location>
        <begin position="25"/>
        <end position="293"/>
    </location>
</feature>
<accession>B3JGH1</accession>
<evidence type="ECO:0000256" key="2">
    <source>
        <dbReference type="ARBA" id="ARBA00007613"/>
    </source>
</evidence>
<reference evidence="9 10" key="1">
    <citation type="submission" date="2008-04" db="EMBL/GenBank/DDBJ databases">
        <title>Draft genome sequence of Bacteroides coprocola (DSM 17136).</title>
        <authorList>
            <person name="Sudarsanam P."/>
            <person name="Ley R."/>
            <person name="Guruge J."/>
            <person name="Turnbaugh P.J."/>
            <person name="Mahowald M."/>
            <person name="Liep D."/>
            <person name="Gordon J."/>
        </authorList>
    </citation>
    <scope>NUCLEOTIDE SEQUENCE [LARGE SCALE GENOMIC DNA]</scope>
    <source>
        <strain evidence="9 10">DSM 17136</strain>
    </source>
</reference>
<dbReference type="Gene3D" id="1.20.1600.10">
    <property type="entry name" value="Outer membrane efflux proteins (OEP)"/>
    <property type="match status" value="1"/>
</dbReference>
<proteinExistence type="inferred from homology"/>
<dbReference type="InterPro" id="IPR051906">
    <property type="entry name" value="TolC-like"/>
</dbReference>
<dbReference type="HOGENOM" id="CLU_012817_12_2_10"/>
<evidence type="ECO:0000256" key="1">
    <source>
        <dbReference type="ARBA" id="ARBA00004442"/>
    </source>
</evidence>
<dbReference type="GO" id="GO:1990281">
    <property type="term" value="C:efflux pump complex"/>
    <property type="evidence" value="ECO:0007669"/>
    <property type="project" value="TreeGrafter"/>
</dbReference>
<keyword evidence="7" id="KW-0998">Cell outer membrane</keyword>
<dbReference type="GO" id="GO:0015288">
    <property type="term" value="F:porin activity"/>
    <property type="evidence" value="ECO:0007669"/>
    <property type="project" value="TreeGrafter"/>
</dbReference>
<evidence type="ECO:0000256" key="4">
    <source>
        <dbReference type="ARBA" id="ARBA00022452"/>
    </source>
</evidence>
<dbReference type="Pfam" id="PF02321">
    <property type="entry name" value="OEP"/>
    <property type="match status" value="1"/>
</dbReference>
<name>B3JGH1_9BACT</name>
<keyword evidence="8" id="KW-0732">Signal</keyword>
<dbReference type="Proteomes" id="UP000003146">
    <property type="component" value="Unassembled WGS sequence"/>
</dbReference>
<protein>
    <submittedName>
        <fullName evidence="9">Outer membrane efflux protein</fullName>
    </submittedName>
</protein>